<evidence type="ECO:0000256" key="4">
    <source>
        <dbReference type="ARBA" id="ARBA00034003"/>
    </source>
</evidence>
<dbReference type="Proteomes" id="UP000680805">
    <property type="component" value="Chromosome"/>
</dbReference>
<evidence type="ECO:0000259" key="5">
    <source>
        <dbReference type="PROSITE" id="PS50160"/>
    </source>
</evidence>
<dbReference type="InterPro" id="IPR012340">
    <property type="entry name" value="NA-bd_OB-fold"/>
</dbReference>
<dbReference type="Gene3D" id="3.30.1490.70">
    <property type="match status" value="1"/>
</dbReference>
<dbReference type="RefSeq" id="WP_215611753.1">
    <property type="nucleotide sequence ID" value="NZ_CP076135.1"/>
</dbReference>
<protein>
    <recommendedName>
        <fullName evidence="2">DNA ligase (ATP)</fullName>
        <ecNumber evidence="2">6.5.1.1</ecNumber>
    </recommendedName>
</protein>
<dbReference type="EC" id="6.5.1.1" evidence="2"/>
<keyword evidence="3 6" id="KW-0436">Ligase</keyword>
<dbReference type="SUPFAM" id="SSF50249">
    <property type="entry name" value="Nucleic acid-binding proteins"/>
    <property type="match status" value="1"/>
</dbReference>
<dbReference type="InterPro" id="IPR012309">
    <property type="entry name" value="DNA_ligase_ATP-dep_C"/>
</dbReference>
<organism evidence="6 7">
    <name type="scientific">Bradyrhizobium sediminis</name>
    <dbReference type="NCBI Taxonomy" id="2840469"/>
    <lineage>
        <taxon>Bacteria</taxon>
        <taxon>Pseudomonadati</taxon>
        <taxon>Pseudomonadota</taxon>
        <taxon>Alphaproteobacteria</taxon>
        <taxon>Hyphomicrobiales</taxon>
        <taxon>Nitrobacteraceae</taxon>
        <taxon>Bradyrhizobium</taxon>
    </lineage>
</organism>
<dbReference type="GO" id="GO:0006310">
    <property type="term" value="P:DNA recombination"/>
    <property type="evidence" value="ECO:0007669"/>
    <property type="project" value="InterPro"/>
</dbReference>
<dbReference type="Pfam" id="PF01068">
    <property type="entry name" value="DNA_ligase_A_M"/>
    <property type="match status" value="1"/>
</dbReference>
<evidence type="ECO:0000256" key="3">
    <source>
        <dbReference type="ARBA" id="ARBA00022598"/>
    </source>
</evidence>
<dbReference type="SUPFAM" id="SSF56091">
    <property type="entry name" value="DNA ligase/mRNA capping enzyme, catalytic domain"/>
    <property type="match status" value="1"/>
</dbReference>
<dbReference type="EMBL" id="CP076135">
    <property type="protein sequence ID" value="QWG16013.1"/>
    <property type="molecule type" value="Genomic_DNA"/>
</dbReference>
<dbReference type="GO" id="GO:0005524">
    <property type="term" value="F:ATP binding"/>
    <property type="evidence" value="ECO:0007669"/>
    <property type="project" value="InterPro"/>
</dbReference>
<feature type="domain" description="ATP-dependent DNA ligase family profile" evidence="5">
    <location>
        <begin position="88"/>
        <end position="179"/>
    </location>
</feature>
<dbReference type="Pfam" id="PF04679">
    <property type="entry name" value="DNA_ligase_A_C"/>
    <property type="match status" value="1"/>
</dbReference>
<evidence type="ECO:0000313" key="7">
    <source>
        <dbReference type="Proteomes" id="UP000680805"/>
    </source>
</evidence>
<dbReference type="CDD" id="cd07906">
    <property type="entry name" value="Adenylation_DNA_ligase_LigD_LigC"/>
    <property type="match status" value="1"/>
</dbReference>
<sequence>MLATLIGAPFDDPDWVFETKWDGYRVIAKIDRGKVVLLSRRGTVITPDYPGIAAALGKLKRAHQAVIDGELVALDSRGRSRFQLLQNARNTRARLVYYVFDLLFLNGRSLRRSPLVDRKRLLKALLPPGRAIRFSRHVKGHGKAAFRAARRHGYEGVVAKRAQGPYFPGKRTREWLKIKTVLRQEAVIVGYTRPQRSRQYFGALVLAVRKGSKWQYVGRAGTGFDRDSLKFIHAKLTPLRSARKPIDAEVPGERTTTWVRPRLVCEVKFTEWTNDGQMRHPAFLGLRTDKPARSVVRERRSLA</sequence>
<comment type="similarity">
    <text evidence="1">Belongs to the ATP-dependent DNA ligase family.</text>
</comment>
<dbReference type="PANTHER" id="PTHR45674">
    <property type="entry name" value="DNA LIGASE 1/3 FAMILY MEMBER"/>
    <property type="match status" value="1"/>
</dbReference>
<dbReference type="KEGG" id="bsei:KMZ68_13185"/>
<reference evidence="6" key="1">
    <citation type="submission" date="2021-06" db="EMBL/GenBank/DDBJ databases">
        <title>Bradyrhizobium sp. S2-11-2 Genome sequencing.</title>
        <authorList>
            <person name="Jin L."/>
        </authorList>
    </citation>
    <scope>NUCLEOTIDE SEQUENCE</scope>
    <source>
        <strain evidence="6">S2-11-2</strain>
    </source>
</reference>
<accession>A0A975NIX9</accession>
<name>A0A975NIX9_9BRAD</name>
<dbReference type="InterPro" id="IPR012310">
    <property type="entry name" value="DNA_ligase_ATP-dep_cent"/>
</dbReference>
<evidence type="ECO:0000256" key="1">
    <source>
        <dbReference type="ARBA" id="ARBA00007572"/>
    </source>
</evidence>
<dbReference type="CDD" id="cd07971">
    <property type="entry name" value="OBF_DNA_ligase_LigD"/>
    <property type="match status" value="1"/>
</dbReference>
<dbReference type="NCBIfam" id="TIGR02779">
    <property type="entry name" value="NHEJ_ligase_lig"/>
    <property type="match status" value="1"/>
</dbReference>
<dbReference type="GO" id="GO:0006281">
    <property type="term" value="P:DNA repair"/>
    <property type="evidence" value="ECO:0007669"/>
    <property type="project" value="InterPro"/>
</dbReference>
<evidence type="ECO:0000256" key="2">
    <source>
        <dbReference type="ARBA" id="ARBA00012727"/>
    </source>
</evidence>
<dbReference type="AlphaFoldDB" id="A0A975NIX9"/>
<proteinExistence type="inferred from homology"/>
<dbReference type="Gene3D" id="2.40.50.140">
    <property type="entry name" value="Nucleic acid-binding proteins"/>
    <property type="match status" value="1"/>
</dbReference>
<evidence type="ECO:0000313" key="6">
    <source>
        <dbReference type="EMBL" id="QWG16013.1"/>
    </source>
</evidence>
<dbReference type="InterPro" id="IPR014146">
    <property type="entry name" value="LigD_ligase_dom"/>
</dbReference>
<dbReference type="PANTHER" id="PTHR45674:SF4">
    <property type="entry name" value="DNA LIGASE 1"/>
    <property type="match status" value="1"/>
</dbReference>
<gene>
    <name evidence="6" type="primary">ligD</name>
    <name evidence="6" type="ORF">KMZ68_13185</name>
</gene>
<dbReference type="InterPro" id="IPR050191">
    <property type="entry name" value="ATP-dep_DNA_ligase"/>
</dbReference>
<dbReference type="PROSITE" id="PS50160">
    <property type="entry name" value="DNA_LIGASE_A3"/>
    <property type="match status" value="1"/>
</dbReference>
<dbReference type="Gene3D" id="3.30.470.30">
    <property type="entry name" value="DNA ligase/mRNA capping enzyme"/>
    <property type="match status" value="1"/>
</dbReference>
<dbReference type="GO" id="GO:0003910">
    <property type="term" value="F:DNA ligase (ATP) activity"/>
    <property type="evidence" value="ECO:0007669"/>
    <property type="project" value="UniProtKB-EC"/>
</dbReference>
<comment type="catalytic activity">
    <reaction evidence="4">
        <text>ATP + (deoxyribonucleotide)n-3'-hydroxyl + 5'-phospho-(deoxyribonucleotide)m = (deoxyribonucleotide)n+m + AMP + diphosphate.</text>
        <dbReference type="EC" id="6.5.1.1"/>
    </reaction>
</comment>